<evidence type="ECO:0000313" key="4">
    <source>
        <dbReference type="EMBL" id="MPN17681.1"/>
    </source>
</evidence>
<protein>
    <submittedName>
        <fullName evidence="4">Tyrosine recombinase XerC</fullName>
    </submittedName>
</protein>
<dbReference type="Pfam" id="PF00589">
    <property type="entry name" value="Phage_integrase"/>
    <property type="match status" value="1"/>
</dbReference>
<dbReference type="SUPFAM" id="SSF56349">
    <property type="entry name" value="DNA breaking-rejoining enzymes"/>
    <property type="match status" value="1"/>
</dbReference>
<sequence>MIYGCGLRLSEALNLKLKDVDTVEGTVTILQSKNNRDRKIPMATSLVNRSITLNKEIHMFSDENTYFFKSALNRRLDKSAAYRRFREYLWSAGIPHSGHGPRIHDLRHSYCVNLLKRWVLDGRDITNLFPYLSVYLGHADFRGTQYYLRLTADLYPDIISKTEALLGYIIPEGRHP</sequence>
<gene>
    <name evidence="4" type="primary">xerC_224</name>
    <name evidence="4" type="ORF">SDC9_165036</name>
</gene>
<comment type="caution">
    <text evidence="4">The sequence shown here is derived from an EMBL/GenBank/DDBJ whole genome shotgun (WGS) entry which is preliminary data.</text>
</comment>
<dbReference type="PANTHER" id="PTHR30349:SF41">
    <property type="entry name" value="INTEGRASE_RECOMBINASE PROTEIN MJ0367-RELATED"/>
    <property type="match status" value="1"/>
</dbReference>
<dbReference type="PANTHER" id="PTHR30349">
    <property type="entry name" value="PHAGE INTEGRASE-RELATED"/>
    <property type="match status" value="1"/>
</dbReference>
<feature type="domain" description="Tyr recombinase" evidence="3">
    <location>
        <begin position="1"/>
        <end position="160"/>
    </location>
</feature>
<dbReference type="Gene3D" id="1.10.443.10">
    <property type="entry name" value="Intergrase catalytic core"/>
    <property type="match status" value="1"/>
</dbReference>
<name>A0A645FTA0_9ZZZZ</name>
<dbReference type="GO" id="GO:0015074">
    <property type="term" value="P:DNA integration"/>
    <property type="evidence" value="ECO:0007669"/>
    <property type="project" value="InterPro"/>
</dbReference>
<keyword evidence="2" id="KW-0233">DNA recombination</keyword>
<accession>A0A645FTA0</accession>
<dbReference type="InterPro" id="IPR013762">
    <property type="entry name" value="Integrase-like_cat_sf"/>
</dbReference>
<dbReference type="InterPro" id="IPR050090">
    <property type="entry name" value="Tyrosine_recombinase_XerCD"/>
</dbReference>
<proteinExistence type="predicted"/>
<reference evidence="4" key="1">
    <citation type="submission" date="2019-08" db="EMBL/GenBank/DDBJ databases">
        <authorList>
            <person name="Kucharzyk K."/>
            <person name="Murdoch R.W."/>
            <person name="Higgins S."/>
            <person name="Loffler F."/>
        </authorList>
    </citation>
    <scope>NUCLEOTIDE SEQUENCE</scope>
</reference>
<dbReference type="AlphaFoldDB" id="A0A645FTA0"/>
<dbReference type="GO" id="GO:0003677">
    <property type="term" value="F:DNA binding"/>
    <property type="evidence" value="ECO:0007669"/>
    <property type="project" value="UniProtKB-KW"/>
</dbReference>
<evidence type="ECO:0000256" key="2">
    <source>
        <dbReference type="ARBA" id="ARBA00023172"/>
    </source>
</evidence>
<dbReference type="PROSITE" id="PS51898">
    <property type="entry name" value="TYR_RECOMBINASE"/>
    <property type="match status" value="1"/>
</dbReference>
<evidence type="ECO:0000259" key="3">
    <source>
        <dbReference type="PROSITE" id="PS51898"/>
    </source>
</evidence>
<dbReference type="InterPro" id="IPR011010">
    <property type="entry name" value="DNA_brk_join_enz"/>
</dbReference>
<dbReference type="GO" id="GO:0006310">
    <property type="term" value="P:DNA recombination"/>
    <property type="evidence" value="ECO:0007669"/>
    <property type="project" value="UniProtKB-KW"/>
</dbReference>
<dbReference type="EMBL" id="VSSQ01064862">
    <property type="protein sequence ID" value="MPN17681.1"/>
    <property type="molecule type" value="Genomic_DNA"/>
</dbReference>
<keyword evidence="1" id="KW-0238">DNA-binding</keyword>
<evidence type="ECO:0000256" key="1">
    <source>
        <dbReference type="ARBA" id="ARBA00023125"/>
    </source>
</evidence>
<organism evidence="4">
    <name type="scientific">bioreactor metagenome</name>
    <dbReference type="NCBI Taxonomy" id="1076179"/>
    <lineage>
        <taxon>unclassified sequences</taxon>
        <taxon>metagenomes</taxon>
        <taxon>ecological metagenomes</taxon>
    </lineage>
</organism>
<dbReference type="InterPro" id="IPR002104">
    <property type="entry name" value="Integrase_catalytic"/>
</dbReference>